<dbReference type="Proteomes" id="UP000717585">
    <property type="component" value="Unassembled WGS sequence"/>
</dbReference>
<keyword evidence="1" id="KW-1133">Transmembrane helix</keyword>
<protein>
    <recommendedName>
        <fullName evidence="4">Transmembrane protein</fullName>
    </recommendedName>
</protein>
<organism evidence="2 3">
    <name type="scientific">Carpediemonas membranifera</name>
    <dbReference type="NCBI Taxonomy" id="201153"/>
    <lineage>
        <taxon>Eukaryota</taxon>
        <taxon>Metamonada</taxon>
        <taxon>Carpediemonas-like organisms</taxon>
        <taxon>Carpediemonas</taxon>
    </lineage>
</organism>
<keyword evidence="1" id="KW-0812">Transmembrane</keyword>
<keyword evidence="3" id="KW-1185">Reference proteome</keyword>
<evidence type="ECO:0000256" key="1">
    <source>
        <dbReference type="SAM" id="Phobius"/>
    </source>
</evidence>
<reference evidence="2" key="1">
    <citation type="submission" date="2021-05" db="EMBL/GenBank/DDBJ databases">
        <title>A free-living protist that lacks canonical eukaryotic 1 DNA replication and segregation systems.</title>
        <authorList>
            <person name="Salas-Leiva D.E."/>
            <person name="Tromer E.C."/>
            <person name="Curtis B.A."/>
            <person name="Jerlstrom-Hultqvist J."/>
            <person name="Kolisko M."/>
            <person name="Yi Z."/>
            <person name="Salas-Leiva J.S."/>
            <person name="Gallot-Lavallee L."/>
            <person name="Kops G.J.P.L."/>
            <person name="Archibald J.M."/>
            <person name="Simpson A.G.B."/>
            <person name="Roger A.J."/>
        </authorList>
    </citation>
    <scope>NUCLEOTIDE SEQUENCE</scope>
    <source>
        <strain evidence="2">BICM</strain>
    </source>
</reference>
<evidence type="ECO:0008006" key="4">
    <source>
        <dbReference type="Google" id="ProtNLM"/>
    </source>
</evidence>
<dbReference type="EMBL" id="JAHDYR010000007">
    <property type="protein sequence ID" value="KAG9395924.1"/>
    <property type="molecule type" value="Genomic_DNA"/>
</dbReference>
<evidence type="ECO:0000313" key="2">
    <source>
        <dbReference type="EMBL" id="KAG9395924.1"/>
    </source>
</evidence>
<comment type="caution">
    <text evidence="2">The sequence shown here is derived from an EMBL/GenBank/DDBJ whole genome shotgun (WGS) entry which is preliminary data.</text>
</comment>
<feature type="transmembrane region" description="Helical" evidence="1">
    <location>
        <begin position="403"/>
        <end position="429"/>
    </location>
</feature>
<accession>A0A8J6B9E6</accession>
<proteinExistence type="predicted"/>
<keyword evidence="1" id="KW-0472">Membrane</keyword>
<evidence type="ECO:0000313" key="3">
    <source>
        <dbReference type="Proteomes" id="UP000717585"/>
    </source>
</evidence>
<dbReference type="AlphaFoldDB" id="A0A8J6B9E6"/>
<gene>
    <name evidence="2" type="ORF">J8273_2273</name>
</gene>
<name>A0A8J6B9E6_9EUKA</name>
<sequence>MALETLPTPSAAVTQSNGFANLTLSMEKAYENRSIILYTISPTENTICELSTMNHYLEPVLVPTSVTVAYCATGHPVHYTASPITNISVAVTSIPAPTAPVVCLSASPTWCADHKAQHVSIDTLATIPSGALAFLETATPSEFFEYRWDSGPWTLFQPGSGLSLERSGTLHVRRVKTIDDSYVASDPVSSTVTVQAVSTSTAVTVSAMEYNQTTYDAETLRGIVPLDVTTFTVAKGALSLTCTDCGMRAHAHPLRRPGAQPESPAALAAAAVATGHDPAFYLGAGADVVAELGWGATLTVASPSTVQLVAIDIVPTTADLSRPTTVFVLQYPLTATTTSVGSLSSAVVASVESSPIGFTKALWNDVVGSGVTSTRKLVECLAAGSGTVRQCNRYAVDGFTPPILFIGIALIAVLSVSACGIGVVSLVTARLSLGRALKKAAIIISPGDDKKDL</sequence>